<reference evidence="1" key="2">
    <citation type="journal article" date="2015" name="Fish Shellfish Immunol.">
        <title>Early steps in the European eel (Anguilla anguilla)-Vibrio vulnificus interaction in the gills: Role of the RtxA13 toxin.</title>
        <authorList>
            <person name="Callol A."/>
            <person name="Pajuelo D."/>
            <person name="Ebbesson L."/>
            <person name="Teles M."/>
            <person name="MacKenzie S."/>
            <person name="Amaro C."/>
        </authorList>
    </citation>
    <scope>NUCLEOTIDE SEQUENCE</scope>
</reference>
<evidence type="ECO:0000313" key="1">
    <source>
        <dbReference type="EMBL" id="JAH92121.1"/>
    </source>
</evidence>
<name>A0A0E9WPA0_ANGAN</name>
<sequence>MQFHVGPTAWHQGSCTLTTTAHYNSNHPLLRALRSHIGNSENKNLKVRLANHTTEKRAKNI</sequence>
<dbReference type="EMBL" id="GBXM01016456">
    <property type="protein sequence ID" value="JAH92121.1"/>
    <property type="molecule type" value="Transcribed_RNA"/>
</dbReference>
<proteinExistence type="predicted"/>
<organism evidence="1">
    <name type="scientific">Anguilla anguilla</name>
    <name type="common">European freshwater eel</name>
    <name type="synonym">Muraena anguilla</name>
    <dbReference type="NCBI Taxonomy" id="7936"/>
    <lineage>
        <taxon>Eukaryota</taxon>
        <taxon>Metazoa</taxon>
        <taxon>Chordata</taxon>
        <taxon>Craniata</taxon>
        <taxon>Vertebrata</taxon>
        <taxon>Euteleostomi</taxon>
        <taxon>Actinopterygii</taxon>
        <taxon>Neopterygii</taxon>
        <taxon>Teleostei</taxon>
        <taxon>Anguilliformes</taxon>
        <taxon>Anguillidae</taxon>
        <taxon>Anguilla</taxon>
    </lineage>
</organism>
<reference evidence="1" key="1">
    <citation type="submission" date="2014-11" db="EMBL/GenBank/DDBJ databases">
        <authorList>
            <person name="Amaro Gonzalez C."/>
        </authorList>
    </citation>
    <scope>NUCLEOTIDE SEQUENCE</scope>
</reference>
<dbReference type="AlphaFoldDB" id="A0A0E9WPA0"/>
<protein>
    <submittedName>
        <fullName evidence="1">Uncharacterized protein</fullName>
    </submittedName>
</protein>
<accession>A0A0E9WPA0</accession>